<keyword evidence="2" id="KW-1185">Reference proteome</keyword>
<protein>
    <submittedName>
        <fullName evidence="1">Uncharacterized protein</fullName>
    </submittedName>
</protein>
<proteinExistence type="predicted"/>
<dbReference type="Proteomes" id="UP000499080">
    <property type="component" value="Unassembled WGS sequence"/>
</dbReference>
<comment type="caution">
    <text evidence="1">The sequence shown here is derived from an EMBL/GenBank/DDBJ whole genome shotgun (WGS) entry which is preliminary data.</text>
</comment>
<gene>
    <name evidence="1" type="ORF">AVEN_97406_1</name>
</gene>
<dbReference type="OrthoDB" id="6433533at2759"/>
<evidence type="ECO:0000313" key="2">
    <source>
        <dbReference type="Proteomes" id="UP000499080"/>
    </source>
</evidence>
<organism evidence="1 2">
    <name type="scientific">Araneus ventricosus</name>
    <name type="common">Orbweaver spider</name>
    <name type="synonym">Epeira ventricosa</name>
    <dbReference type="NCBI Taxonomy" id="182803"/>
    <lineage>
        <taxon>Eukaryota</taxon>
        <taxon>Metazoa</taxon>
        <taxon>Ecdysozoa</taxon>
        <taxon>Arthropoda</taxon>
        <taxon>Chelicerata</taxon>
        <taxon>Arachnida</taxon>
        <taxon>Araneae</taxon>
        <taxon>Araneomorphae</taxon>
        <taxon>Entelegynae</taxon>
        <taxon>Araneoidea</taxon>
        <taxon>Araneidae</taxon>
        <taxon>Araneus</taxon>
    </lineage>
</organism>
<reference evidence="1 2" key="1">
    <citation type="journal article" date="2019" name="Sci. Rep.">
        <title>Orb-weaving spider Araneus ventricosus genome elucidates the spidroin gene catalogue.</title>
        <authorList>
            <person name="Kono N."/>
            <person name="Nakamura H."/>
            <person name="Ohtoshi R."/>
            <person name="Moran D.A.P."/>
            <person name="Shinohara A."/>
            <person name="Yoshida Y."/>
            <person name="Fujiwara M."/>
            <person name="Mori M."/>
            <person name="Tomita M."/>
            <person name="Arakawa K."/>
        </authorList>
    </citation>
    <scope>NUCLEOTIDE SEQUENCE [LARGE SCALE GENOMIC DNA]</scope>
</reference>
<dbReference type="AlphaFoldDB" id="A0A4Y1ZQR9"/>
<name>A0A4Y1ZQR9_ARAVE</name>
<evidence type="ECO:0000313" key="1">
    <source>
        <dbReference type="EMBL" id="GBL63415.1"/>
    </source>
</evidence>
<accession>A0A4Y1ZQR9</accession>
<sequence>QNGKKSQDHIEWAKHKFKSLNYLGIYVDNRLNWLEHINKQGEKAIKMQQNLKRITGGNWRISQIHRRTLYKTVTEIMLTHGYSAWCINPTYKMKRKLSSIQRTFLLHISEAYRTTPKAVLETILGIPPLPMQLQFEFRFA</sequence>
<dbReference type="EMBL" id="BGPR01227813">
    <property type="protein sequence ID" value="GBL63415.1"/>
    <property type="molecule type" value="Genomic_DNA"/>
</dbReference>
<feature type="non-terminal residue" evidence="1">
    <location>
        <position position="1"/>
    </location>
</feature>